<dbReference type="Pfam" id="PF16417">
    <property type="entry name" value="CNOT1_TTP_bind"/>
    <property type="match status" value="1"/>
</dbReference>
<dbReference type="InterPro" id="IPR007196">
    <property type="entry name" value="CCR4-Not_Not1_C"/>
</dbReference>
<dbReference type="FunCoup" id="A0A6I8TYK5">
    <property type="interactions" value="2237"/>
</dbReference>
<dbReference type="Pfam" id="PF22940">
    <property type="entry name" value="CNOT1_1st"/>
    <property type="match status" value="1"/>
</dbReference>
<dbReference type="Pfam" id="PF12842">
    <property type="entry name" value="DUF3819"/>
    <property type="match status" value="1"/>
</dbReference>
<feature type="domain" description="CCR4-NOT transcription complex subunit 1" evidence="9">
    <location>
        <begin position="1426"/>
        <end position="1570"/>
    </location>
</feature>
<dbReference type="GO" id="GO:0000932">
    <property type="term" value="C:P-body"/>
    <property type="evidence" value="ECO:0007669"/>
    <property type="project" value="TreeGrafter"/>
</dbReference>
<dbReference type="Gene3D" id="1.25.40.800">
    <property type="match status" value="1"/>
</dbReference>
<dbReference type="Pfam" id="PF04054">
    <property type="entry name" value="Not1"/>
    <property type="match status" value="1"/>
</dbReference>
<dbReference type="Pfam" id="PF16418">
    <property type="entry name" value="CNOT1_HEAT"/>
    <property type="match status" value="1"/>
</dbReference>
<dbReference type="Pfam" id="PF23590">
    <property type="entry name" value="NOT1_connector"/>
    <property type="match status" value="1"/>
</dbReference>
<evidence type="ECO:0000256" key="1">
    <source>
        <dbReference type="ARBA" id="ARBA00004123"/>
    </source>
</evidence>
<evidence type="ECO:0000259" key="14">
    <source>
        <dbReference type="Pfam" id="PF23590"/>
    </source>
</evidence>
<feature type="domain" description="CCR4-NOT transcription complex subunit 1 N-terminal" evidence="13">
    <location>
        <begin position="99"/>
        <end position="260"/>
    </location>
</feature>
<evidence type="ECO:0000256" key="6">
    <source>
        <dbReference type="ARBA" id="ARBA00025717"/>
    </source>
</evidence>
<dbReference type="GO" id="GO:0005634">
    <property type="term" value="C:nucleus"/>
    <property type="evidence" value="ECO:0007669"/>
    <property type="project" value="UniProtKB-SubCell"/>
</dbReference>
<evidence type="ECO:0000256" key="4">
    <source>
        <dbReference type="ARBA" id="ARBA00023163"/>
    </source>
</evidence>
<dbReference type="FunFam" id="1.25.40.840:FF:000001">
    <property type="entry name" value="Ccr4-not transcription complex subunit 1 isoform"/>
    <property type="match status" value="1"/>
</dbReference>
<proteinExistence type="inferred from homology"/>
<feature type="domain" description="CCR4-NOT transcription complex subunit 1 CAF1-binding" evidence="10">
    <location>
        <begin position="1119"/>
        <end position="1342"/>
    </location>
</feature>
<feature type="domain" description="CCR4-NOT transcription complex subunit 1 TTP binding" evidence="11">
    <location>
        <begin position="863"/>
        <end position="1029"/>
    </location>
</feature>
<evidence type="ECO:0000259" key="8">
    <source>
        <dbReference type="Pfam" id="PF04054"/>
    </source>
</evidence>
<sequence length="2425" mass="270783">MNQEPCSYALTQISYLVSNLNKKNFASNSRQLAQFVKDFGLEADRHLLRCLFSAVDFSCSAGRSSGDAAVTPGHSRSNSTSSSTSNSTNNYFSSSGPLLSLQARLLSSELLGLLSKPQLVGNVCFAVDNPLPQQRTLTPSVNLVTQIVRTLNCSPIQQAALALALLHSSHPDIVRSAEENARSCIAELIQSYIDLDSTQPTQEGSLNDVSPELLQHILSLISHDKHQEFGLSDSTYGKFVQQLCRDFPRDRVPLILAPLLYPENTELSAESVKANSQSLLRSSIMDTAWGSLVMEIGYGFTASVEDCKNHLLKVGGREISAPDVAKIISSMCLTHASLSESSINLPTPSSFWPQGSDPGGKGKDGQNGGSSSENSTWKPEIFVQALKEVVPNLNWKDVCLAFDHPDFLIKDRPGLALLLSIVKMGMQSSGLGQNFPVECVYQRWTNVEGQLSLITMILKSPDLYSFADHIYTSVSVDLLKTPPETDNKEVASWLSLHLVDVLLYIADNGFYAQAMEIFKIPIQLCPDILFMALLQINPPVTVSRQELFTTLIPIFLGNHPNSGTILHHAWNNTSFNPSLRHIILHSMSEWYLRGENDQSRLSRILDVAQDLKALSNLLNVRSFIFIIDLACLASRREYLKLEKWLADKIREHGEPFVKTIIKFLQRRFPQIMMGKFADEQIPKSAQLPPETLSTILSCLQACVGNVSQEVAEIIMSMTQYNLLLTSKTRAQQAPQQQQPPPPGVVRPHRVLEAPFSASALGGQIFPGPSVESLSGLASNMAGLNLGGPGNSAFSFGSALGNLVSTPASPSRLLAGPSNSPFPLMSMPPSAPVGNIGRLPQTPTGDKLTMPTAGQTTFAEIGCQAVSKEVEDEANSYFQRIYNHPPHNTLSIDEVLDMLQRFKDSPIRRECDVYQCMLRNLFEEYKFFPQYPDKELQITAQLFGGMVERNLVTTYVALGLALRCVLDALKKQEGSKMYYFGITALDRFKNKLHLYPKYCEYVHGIPHFDQFPPHLIEYIEYGAQGQEPPNKTLGPGPLPSSITQLLPGGPSGVGGGNPLYRTNSATGTSNLTSAAPPAAPKVNLGSQLGTTSQPPRVKSIANATNIDTLLVATQEGDEKIINPPDAVQDKTAFIFNNLSQLNLQQKCEEIKDILQKDYYVWLAQYLVLKRASIEVNFHVLYSNFLDALKIPEVNKLVTKETFRNIKVLLRSDKAMANFSDRSLLKNLGHWLGMMTLGRNRPILHLDIDMKSLLVEAYNKGQQELLFVVPFVAKVLESCSKSKVFKPPNPWTMAIMNILAELHQEPDLKLNLKFEIEVLCKNLNIDVADLKPAIYLKDPERAQNIEYQLSQPKPAKELQPIQVIQVAEEIASAGPSGSPAIPAMDPSLAVTGPPEPRFHYSDINISNFACINQHVVYSPNIALLHTHPHLKQIIKTALERTITDWITPVVERSVKIASKTCEQIIRKDFALDPDEIRMRTASHNLARNLAAGMAMITCRDQLMQNIQNNIKTAFMTTLSPAQKDVAEAAANQLAADNMELVSAFIQKTAIEKVVPEMDKLLATDYELRKIARQEGRRYCDASVLTYQAERMPERIRLSVGGVSPSQLAVYEEFARNIPGFQPITDRDNALFAPKLPEALPTVAQFPTPAAVTPDEIGVLYDELASKMEVFLSSAVNVPQLHVHLNNMHTLLECLIIARRSRDNLTACNLLNKAVEGIMEGLMNIPDHIDQIKLYRDIHLRVMRLLQDPRAFGPLWTNKAITRYMLECREEIRYNVEAVDLLISSGFVNMPQYDMMLMQLMDNGNNYVAVVFAMQLVQTYFIDERPNTIITDNDLLNTIELLARLSAHPRAPEGLAHLMEMLRSNHDPNTFLVDRAHAGPTAHIHSGIIIARATDIEDPPGFAERVEYLLKDWITIFHTPSNSKDMIKAFGGFVNKMNVYGILKGDEPLTRFFRHATQCCIDLTYRNMNDPSWKTKIFQWIDAYVRLIALLVKHSGEGGSTSTKLNLLNKVLGIVVGILMHDQEVHGTAFQQMGYHRIFIMLFLELSAHDPVLENISLSVITAFCHTYHILRPSLAPGFCYSWLELISHRVFIGRILASIPQQKGWSMYSQLLIHLFKYLAPFLRNAELAKPVQHLYKGTLRVLLVLLHDFPEFLCDYHFGFCDVIPPNCIQMRNLILSAYPRNMRLPDPFTPNLKVDMLTDIGGSPRIFTNYAAAITPSSFKKDLDSYLKARSPVTFLSELRSNLQISNEPGSRYNIPLMNALVLYVGTQAIAHIRSKNLGPTMATIVHSAHMDIFQNLAVDLDNEGRYLFLNAIANQLRYPNSHTHYFSCAILYLFVEANSEAIQEQITRVLLERLIVNRPHPWGLLITFIELIKNPAYKFWDHDFVHCAPEIEKLFESVANSCMVVKSKSQPQMPNVESEIAECN</sequence>
<dbReference type="GO" id="GO:0000288">
    <property type="term" value="P:nuclear-transcribed mRNA catabolic process, deadenylation-dependent decay"/>
    <property type="evidence" value="ECO:0007669"/>
    <property type="project" value="TreeGrafter"/>
</dbReference>
<gene>
    <name evidence="15" type="primary">5569047</name>
</gene>
<keyword evidence="2" id="KW-0678">Repressor</keyword>
<reference evidence="15" key="2">
    <citation type="submission" date="2020-05" db="UniProtKB">
        <authorList>
            <consortium name="EnsemblMetazoa"/>
        </authorList>
    </citation>
    <scope>IDENTIFICATION</scope>
    <source>
        <strain evidence="15">LVP_AGWG</strain>
    </source>
</reference>
<dbReference type="InterPro" id="IPR040398">
    <property type="entry name" value="Not1"/>
</dbReference>
<comment type="subcellular location">
    <subcellularLocation>
        <location evidence="1">Nucleus</location>
    </subcellularLocation>
</comment>
<keyword evidence="16" id="KW-1185">Reference proteome</keyword>
<dbReference type="PANTHER" id="PTHR13162">
    <property type="entry name" value="CCR4-NOT TRANSCRIPTION COMPLEX"/>
    <property type="match status" value="1"/>
</dbReference>
<dbReference type="FunFam" id="1.25.40.800:FF:000001">
    <property type="entry name" value="CCR4-NOT transcription complex subunit 1"/>
    <property type="match status" value="1"/>
</dbReference>
<dbReference type="InterPro" id="IPR024557">
    <property type="entry name" value="CNOT1_dom_4"/>
</dbReference>
<name>A0A6I8TYK5_AEDAE</name>
<accession>A0A6I8TYK5</accession>
<dbReference type="InterPro" id="IPR032194">
    <property type="entry name" value="CNOT1_HEAT"/>
</dbReference>
<dbReference type="FunFam" id="1.25.40.180:FF:000005">
    <property type="entry name" value="Ccr4-not transcription complex subunit 1 isoform"/>
    <property type="match status" value="1"/>
</dbReference>
<comment type="similarity">
    <text evidence="6">Belongs to the CNOT1 family.</text>
</comment>
<dbReference type="OrthoDB" id="1933107at2759"/>
<dbReference type="Gene3D" id="1.25.40.790">
    <property type="match status" value="1"/>
</dbReference>
<dbReference type="InterPro" id="IPR055454">
    <property type="entry name" value="CNOT1-like_NOT1_connector"/>
</dbReference>
<dbReference type="EnsemblMetazoa" id="AAEL020651-RA">
    <property type="protein sequence ID" value="AAEL020651-PA"/>
    <property type="gene ID" value="AAEL020651"/>
</dbReference>
<dbReference type="GO" id="GO:0030015">
    <property type="term" value="C:CCR4-NOT core complex"/>
    <property type="evidence" value="ECO:0007669"/>
    <property type="project" value="InterPro"/>
</dbReference>
<dbReference type="Gene3D" id="1.25.40.840">
    <property type="entry name" value="CCR4-NOT transcription complex subunit 1 TTP binding domain"/>
    <property type="match status" value="1"/>
</dbReference>
<dbReference type="InterPro" id="IPR038535">
    <property type="entry name" value="CNOT1_TTP_bind_sf"/>
</dbReference>
<evidence type="ECO:0000313" key="16">
    <source>
        <dbReference type="Proteomes" id="UP000008820"/>
    </source>
</evidence>
<evidence type="ECO:0000259" key="10">
    <source>
        <dbReference type="Pfam" id="PF16415"/>
    </source>
</evidence>
<feature type="compositionally biased region" description="Low complexity" evidence="7">
    <location>
        <begin position="75"/>
        <end position="88"/>
    </location>
</feature>
<dbReference type="InterPro" id="IPR055104">
    <property type="entry name" value="CNOT1_1st"/>
</dbReference>
<protein>
    <submittedName>
        <fullName evidence="15">Uncharacterized protein</fullName>
    </submittedName>
</protein>
<evidence type="ECO:0000259" key="11">
    <source>
        <dbReference type="Pfam" id="PF16417"/>
    </source>
</evidence>
<feature type="domain" description="CCR4-NOT transcription complex subunit 1-like NOT1 connector" evidence="14">
    <location>
        <begin position="1656"/>
        <end position="1860"/>
    </location>
</feature>
<dbReference type="GO" id="GO:0060090">
    <property type="term" value="F:molecular adaptor activity"/>
    <property type="evidence" value="ECO:0007669"/>
    <property type="project" value="TreeGrafter"/>
</dbReference>
<feature type="domain" description="CCR4-NOT transcription complex subunit 1 HEAT repeat" evidence="12">
    <location>
        <begin position="545"/>
        <end position="700"/>
    </location>
</feature>
<feature type="domain" description="CCR4-Not complex component Not1 C-terminal" evidence="8">
    <location>
        <begin position="2041"/>
        <end position="2400"/>
    </location>
</feature>
<evidence type="ECO:0000256" key="5">
    <source>
        <dbReference type="ARBA" id="ARBA00023242"/>
    </source>
</evidence>
<dbReference type="InterPro" id="IPR032193">
    <property type="entry name" value="CNOT1_TTP_bind"/>
</dbReference>
<evidence type="ECO:0000256" key="7">
    <source>
        <dbReference type="SAM" id="MobiDB-lite"/>
    </source>
</evidence>
<evidence type="ECO:0000256" key="2">
    <source>
        <dbReference type="ARBA" id="ARBA00022491"/>
    </source>
</evidence>
<feature type="region of interest" description="Disordered" evidence="7">
    <location>
        <begin position="65"/>
        <end position="88"/>
    </location>
</feature>
<keyword evidence="4" id="KW-0804">Transcription</keyword>
<feature type="region of interest" description="Disordered" evidence="7">
    <location>
        <begin position="349"/>
        <end position="375"/>
    </location>
</feature>
<keyword evidence="5" id="KW-0539">Nucleus</keyword>
<dbReference type="CDD" id="cd20710">
    <property type="entry name" value="NOT1_connector"/>
    <property type="match status" value="1"/>
</dbReference>
<evidence type="ECO:0000259" key="9">
    <source>
        <dbReference type="Pfam" id="PF12842"/>
    </source>
</evidence>
<dbReference type="FunFam" id="1.25.40.790:FF:000004">
    <property type="entry name" value="Not1, isoform C"/>
    <property type="match status" value="1"/>
</dbReference>
<dbReference type="GO" id="GO:0017148">
    <property type="term" value="P:negative regulation of translation"/>
    <property type="evidence" value="ECO:0007669"/>
    <property type="project" value="InterPro"/>
</dbReference>
<keyword evidence="3" id="KW-0805">Transcription regulation</keyword>
<evidence type="ECO:0000313" key="15">
    <source>
        <dbReference type="EnsemblMetazoa" id="AAEL020651-PA"/>
    </source>
</evidence>
<dbReference type="Pfam" id="PF16415">
    <property type="entry name" value="CNOT1_CAF1_bind"/>
    <property type="match status" value="1"/>
</dbReference>
<evidence type="ECO:0000259" key="12">
    <source>
        <dbReference type="Pfam" id="PF16418"/>
    </source>
</evidence>
<dbReference type="Gene3D" id="1.25.40.180">
    <property type="match status" value="1"/>
</dbReference>
<dbReference type="InterPro" id="IPR032191">
    <property type="entry name" value="CNOT1_CAF1_bind"/>
</dbReference>
<dbReference type="Proteomes" id="UP000008820">
    <property type="component" value="Chromosome 2"/>
</dbReference>
<dbReference type="InParanoid" id="A0A6I8TYK5"/>
<evidence type="ECO:0000259" key="13">
    <source>
        <dbReference type="Pfam" id="PF22940"/>
    </source>
</evidence>
<dbReference type="PANTHER" id="PTHR13162:SF8">
    <property type="entry name" value="CCR4-NOT TRANSCRIPTION COMPLEX SUBUNIT 1"/>
    <property type="match status" value="1"/>
</dbReference>
<evidence type="ECO:0000256" key="3">
    <source>
        <dbReference type="ARBA" id="ARBA00023015"/>
    </source>
</evidence>
<reference evidence="15 16" key="1">
    <citation type="submission" date="2017-06" db="EMBL/GenBank/DDBJ databases">
        <title>Aedes aegypti genome working group (AGWG) sequencing and assembly.</title>
        <authorList>
            <consortium name="Aedes aegypti Genome Working Group (AGWG)"/>
            <person name="Matthews B.J."/>
        </authorList>
    </citation>
    <scope>NUCLEOTIDE SEQUENCE [LARGE SCALE GENOMIC DNA]</scope>
    <source>
        <strain evidence="15 16">LVP_AGWG</strain>
    </source>
</reference>
<organism evidence="15 16">
    <name type="scientific">Aedes aegypti</name>
    <name type="common">Yellowfever mosquito</name>
    <name type="synonym">Culex aegypti</name>
    <dbReference type="NCBI Taxonomy" id="7159"/>
    <lineage>
        <taxon>Eukaryota</taxon>
        <taxon>Metazoa</taxon>
        <taxon>Ecdysozoa</taxon>
        <taxon>Arthropoda</taxon>
        <taxon>Hexapoda</taxon>
        <taxon>Insecta</taxon>
        <taxon>Pterygota</taxon>
        <taxon>Neoptera</taxon>
        <taxon>Endopterygota</taxon>
        <taxon>Diptera</taxon>
        <taxon>Nematocera</taxon>
        <taxon>Culicoidea</taxon>
        <taxon>Culicidae</taxon>
        <taxon>Culicinae</taxon>
        <taxon>Aedini</taxon>
        <taxon>Aedes</taxon>
        <taxon>Stegomyia</taxon>
    </lineage>
</organism>